<evidence type="ECO:0000256" key="1">
    <source>
        <dbReference type="SAM" id="Coils"/>
    </source>
</evidence>
<protein>
    <submittedName>
        <fullName evidence="2">HicB family toxin-antitoxin system</fullName>
    </submittedName>
</protein>
<accession>A0A3N0CB54</accession>
<organism evidence="2 3">
    <name type="scientific">Nocardioides marmoriginsengisoli</name>
    <dbReference type="NCBI Taxonomy" id="661483"/>
    <lineage>
        <taxon>Bacteria</taxon>
        <taxon>Bacillati</taxon>
        <taxon>Actinomycetota</taxon>
        <taxon>Actinomycetes</taxon>
        <taxon>Propionibacteriales</taxon>
        <taxon>Nocardioidaceae</taxon>
        <taxon>Nocardioides</taxon>
    </lineage>
</organism>
<name>A0A3N0CB54_9ACTN</name>
<gene>
    <name evidence="2" type="ORF">EFK50_19295</name>
</gene>
<keyword evidence="3" id="KW-1185">Reference proteome</keyword>
<dbReference type="OrthoDB" id="5772641at2"/>
<evidence type="ECO:0000313" key="2">
    <source>
        <dbReference type="EMBL" id="RNL60471.1"/>
    </source>
</evidence>
<dbReference type="AlphaFoldDB" id="A0A3N0CB54"/>
<evidence type="ECO:0000313" key="3">
    <source>
        <dbReference type="Proteomes" id="UP000267128"/>
    </source>
</evidence>
<sequence>MRTFEVKVRRDGKWWMIEIPEIDGLTQARRLSDVEDMARSYIAVDQDLVPSQIQLMNPQVEVEGSDLAATMAEILNLRAEAKEAEERAAALMVRTAKALAKADVPLRDIGSVLAVSHQRVHQLLSAEAKR</sequence>
<comment type="caution">
    <text evidence="2">The sequence shown here is derived from an EMBL/GenBank/DDBJ whole genome shotgun (WGS) entry which is preliminary data.</text>
</comment>
<keyword evidence="1" id="KW-0175">Coiled coil</keyword>
<feature type="coiled-coil region" evidence="1">
    <location>
        <begin position="67"/>
        <end position="94"/>
    </location>
</feature>
<dbReference type="Proteomes" id="UP000267128">
    <property type="component" value="Unassembled WGS sequence"/>
</dbReference>
<reference evidence="2 3" key="1">
    <citation type="submission" date="2018-11" db="EMBL/GenBank/DDBJ databases">
        <authorList>
            <person name="Li F."/>
        </authorList>
    </citation>
    <scope>NUCLEOTIDE SEQUENCE [LARGE SCALE GENOMIC DNA]</scope>
    <source>
        <strain evidence="2 3">Gsoil 097</strain>
    </source>
</reference>
<proteinExistence type="predicted"/>
<dbReference type="EMBL" id="RJSE01000009">
    <property type="protein sequence ID" value="RNL60471.1"/>
    <property type="molecule type" value="Genomic_DNA"/>
</dbReference>
<dbReference type="RefSeq" id="WP_123229223.1">
    <property type="nucleotide sequence ID" value="NZ_RJSE01000009.1"/>
</dbReference>